<proteinExistence type="predicted"/>
<dbReference type="GO" id="GO:0006814">
    <property type="term" value="P:sodium ion transport"/>
    <property type="evidence" value="ECO:0007669"/>
    <property type="project" value="UniProtKB-KW"/>
</dbReference>
<dbReference type="Pfam" id="PF00999">
    <property type="entry name" value="Na_H_Exchanger"/>
    <property type="match status" value="1"/>
</dbReference>
<evidence type="ECO:0000256" key="10">
    <source>
        <dbReference type="SAM" id="Phobius"/>
    </source>
</evidence>
<dbReference type="GO" id="GO:1902600">
    <property type="term" value="P:proton transmembrane transport"/>
    <property type="evidence" value="ECO:0007669"/>
    <property type="project" value="InterPro"/>
</dbReference>
<sequence>MTMVTEFDAIPTLVGILVLVIPSMLLGKICKHFGISEIIGFVIGGIILSPFALGGLIQFSDRPIVELNELMLSFWQIAGILILFSAGLHFPFSSLKQAGIQSLIVGTAGVIVPLILGYGISVLLGIDWIVAMVIGATLSATSIAAAVTILDELGKEKTQEGNILVNAAVFDDVLGLAILSSIISIVIAHSLPSVELVLFEISESLILWVVLLLGSVFLLPKIVHAVATMRPNSLESRGTKQATALGSAFGVAAIAASIGLNPIVGAFAAGMGLADSKLSNQVKEFIGRLQIIFAPFFFAIIGTHVDISNILNVDLVLFVIILIIAVLGKILGSGIPAVILLKNKNKGLRIGYGMIVRGEIAFITAGLGLSYGIISESIFSTLIFVILGTIIIGPILLRRSFEKNDEISNSS</sequence>
<organism evidence="12 13">
    <name type="scientific">Nitrosopumilus zosterae</name>
    <dbReference type="NCBI Taxonomy" id="718286"/>
    <lineage>
        <taxon>Archaea</taxon>
        <taxon>Nitrososphaerota</taxon>
        <taxon>Nitrososphaeria</taxon>
        <taxon>Nitrosopumilales</taxon>
        <taxon>Nitrosopumilaceae</taxon>
        <taxon>Nitrosopumilus</taxon>
    </lineage>
</organism>
<protein>
    <submittedName>
        <fullName evidence="12">Sodium:proton antiporter</fullName>
    </submittedName>
</protein>
<keyword evidence="8 10" id="KW-0472">Membrane</keyword>
<keyword evidence="5 10" id="KW-1133">Transmembrane helix</keyword>
<feature type="transmembrane region" description="Helical" evidence="10">
    <location>
        <begin position="98"/>
        <end position="116"/>
    </location>
</feature>
<feature type="transmembrane region" description="Helical" evidence="10">
    <location>
        <begin position="173"/>
        <end position="198"/>
    </location>
</feature>
<evidence type="ECO:0000256" key="4">
    <source>
        <dbReference type="ARBA" id="ARBA00022692"/>
    </source>
</evidence>
<evidence type="ECO:0000256" key="6">
    <source>
        <dbReference type="ARBA" id="ARBA00023053"/>
    </source>
</evidence>
<feature type="domain" description="Cation/H+ exchanger transmembrane" evidence="11">
    <location>
        <begin position="24"/>
        <end position="398"/>
    </location>
</feature>
<evidence type="ECO:0000256" key="3">
    <source>
        <dbReference type="ARBA" id="ARBA00022449"/>
    </source>
</evidence>
<keyword evidence="7" id="KW-0406">Ion transport</keyword>
<evidence type="ECO:0000256" key="2">
    <source>
        <dbReference type="ARBA" id="ARBA00022448"/>
    </source>
</evidence>
<feature type="transmembrane region" description="Helical" evidence="10">
    <location>
        <begin position="247"/>
        <end position="273"/>
    </location>
</feature>
<feature type="transmembrane region" description="Helical" evidence="10">
    <location>
        <begin position="352"/>
        <end position="372"/>
    </location>
</feature>
<feature type="transmembrane region" description="Helical" evidence="10">
    <location>
        <begin position="205"/>
        <end position="227"/>
    </location>
</feature>
<evidence type="ECO:0000256" key="5">
    <source>
        <dbReference type="ARBA" id="ARBA00022989"/>
    </source>
</evidence>
<dbReference type="EMBL" id="BGKI01000010">
    <property type="protein sequence ID" value="GBH34954.1"/>
    <property type="molecule type" value="Genomic_DNA"/>
</dbReference>
<name>A0A2S2KTH7_9ARCH</name>
<evidence type="ECO:0000259" key="11">
    <source>
        <dbReference type="Pfam" id="PF00999"/>
    </source>
</evidence>
<feature type="transmembrane region" description="Helical" evidence="10">
    <location>
        <begin position="71"/>
        <end position="92"/>
    </location>
</feature>
<feature type="transmembrane region" description="Helical" evidence="10">
    <location>
        <begin position="128"/>
        <end position="150"/>
    </location>
</feature>
<feature type="transmembrane region" description="Helical" evidence="10">
    <location>
        <begin position="378"/>
        <end position="397"/>
    </location>
</feature>
<dbReference type="AlphaFoldDB" id="A0A2S2KTH7"/>
<feature type="transmembrane region" description="Helical" evidence="10">
    <location>
        <begin position="7"/>
        <end position="26"/>
    </location>
</feature>
<feature type="transmembrane region" description="Helical" evidence="10">
    <location>
        <begin position="285"/>
        <end position="303"/>
    </location>
</feature>
<dbReference type="PANTHER" id="PTHR43562:SF3">
    <property type="entry name" value="SODIUM ION_PROTON EXCHANGER (EUROFUNG)"/>
    <property type="match status" value="1"/>
</dbReference>
<keyword evidence="9" id="KW-0739">Sodium transport</keyword>
<dbReference type="InterPro" id="IPR006153">
    <property type="entry name" value="Cation/H_exchanger_TM"/>
</dbReference>
<evidence type="ECO:0000256" key="1">
    <source>
        <dbReference type="ARBA" id="ARBA00004141"/>
    </source>
</evidence>
<dbReference type="Proteomes" id="UP000245829">
    <property type="component" value="Unassembled WGS sequence"/>
</dbReference>
<evidence type="ECO:0000256" key="9">
    <source>
        <dbReference type="ARBA" id="ARBA00023201"/>
    </source>
</evidence>
<dbReference type="PANTHER" id="PTHR43562">
    <property type="entry name" value="NAPA-TYPE SODIUM/HYDROGEN ANTIPORTER"/>
    <property type="match status" value="1"/>
</dbReference>
<comment type="caution">
    <text evidence="12">The sequence shown here is derived from an EMBL/GenBank/DDBJ whole genome shotgun (WGS) entry which is preliminary data.</text>
</comment>
<keyword evidence="4 10" id="KW-0812">Transmembrane</keyword>
<evidence type="ECO:0000313" key="12">
    <source>
        <dbReference type="EMBL" id="GBH34954.1"/>
    </source>
</evidence>
<dbReference type="GO" id="GO:0016020">
    <property type="term" value="C:membrane"/>
    <property type="evidence" value="ECO:0007669"/>
    <property type="project" value="UniProtKB-SubCell"/>
</dbReference>
<dbReference type="GO" id="GO:0015297">
    <property type="term" value="F:antiporter activity"/>
    <property type="evidence" value="ECO:0007669"/>
    <property type="project" value="UniProtKB-KW"/>
</dbReference>
<keyword evidence="13" id="KW-1185">Reference proteome</keyword>
<keyword evidence="3" id="KW-0050">Antiport</keyword>
<evidence type="ECO:0000313" key="13">
    <source>
        <dbReference type="Proteomes" id="UP000245829"/>
    </source>
</evidence>
<feature type="transmembrane region" description="Helical" evidence="10">
    <location>
        <begin position="315"/>
        <end position="340"/>
    </location>
</feature>
<keyword evidence="6" id="KW-0915">Sodium</keyword>
<keyword evidence="2" id="KW-0813">Transport</keyword>
<reference evidence="12 13" key="1">
    <citation type="submission" date="2018-05" db="EMBL/GenBank/DDBJ databases">
        <title>genome sequencing of Nitrosopumilus sp. NM25.</title>
        <authorList>
            <person name="Mori K."/>
            <person name="Nakagawa T."/>
        </authorList>
    </citation>
    <scope>NUCLEOTIDE SEQUENCE [LARGE SCALE GENOMIC DNA]</scope>
    <source>
        <strain evidence="12 13">NM25</strain>
    </source>
</reference>
<accession>A0A2S2KTH7</accession>
<dbReference type="InterPro" id="IPR038770">
    <property type="entry name" value="Na+/solute_symporter_sf"/>
</dbReference>
<evidence type="ECO:0000256" key="8">
    <source>
        <dbReference type="ARBA" id="ARBA00023136"/>
    </source>
</evidence>
<comment type="subcellular location">
    <subcellularLocation>
        <location evidence="1">Membrane</location>
        <topology evidence="1">Multi-pass membrane protein</topology>
    </subcellularLocation>
</comment>
<evidence type="ECO:0000256" key="7">
    <source>
        <dbReference type="ARBA" id="ARBA00023065"/>
    </source>
</evidence>
<gene>
    <name evidence="12" type="ORF">NZNM25_17450</name>
</gene>
<dbReference type="Gene3D" id="1.20.1530.20">
    <property type="match status" value="1"/>
</dbReference>
<feature type="transmembrane region" description="Helical" evidence="10">
    <location>
        <begin position="38"/>
        <end position="59"/>
    </location>
</feature>